<feature type="compositionally biased region" description="Polar residues" evidence="5">
    <location>
        <begin position="53"/>
        <end position="69"/>
    </location>
</feature>
<feature type="region of interest" description="Disordered" evidence="5">
    <location>
        <begin position="359"/>
        <end position="402"/>
    </location>
</feature>
<evidence type="ECO:0000313" key="8">
    <source>
        <dbReference type="Proteomes" id="UP000663872"/>
    </source>
</evidence>
<dbReference type="GO" id="GO:0005789">
    <property type="term" value="C:endoplasmic reticulum membrane"/>
    <property type="evidence" value="ECO:0007669"/>
    <property type="project" value="TreeGrafter"/>
</dbReference>
<dbReference type="GO" id="GO:0032366">
    <property type="term" value="P:intracellular sterol transport"/>
    <property type="evidence" value="ECO:0007669"/>
    <property type="project" value="TreeGrafter"/>
</dbReference>
<evidence type="ECO:0000256" key="2">
    <source>
        <dbReference type="ARBA" id="ARBA00022692"/>
    </source>
</evidence>
<gene>
    <name evidence="7" type="ORF">GRG538_LOCUS3896</name>
</gene>
<evidence type="ECO:0000256" key="3">
    <source>
        <dbReference type="ARBA" id="ARBA00022989"/>
    </source>
</evidence>
<feature type="region of interest" description="Disordered" evidence="5">
    <location>
        <begin position="590"/>
        <end position="610"/>
    </location>
</feature>
<dbReference type="GO" id="GO:0005886">
    <property type="term" value="C:plasma membrane"/>
    <property type="evidence" value="ECO:0007669"/>
    <property type="project" value="TreeGrafter"/>
</dbReference>
<dbReference type="EMBL" id="CAJNYT010000140">
    <property type="protein sequence ID" value="CAF3333533.1"/>
    <property type="molecule type" value="Genomic_DNA"/>
</dbReference>
<evidence type="ECO:0000313" key="7">
    <source>
        <dbReference type="EMBL" id="CAF3333533.1"/>
    </source>
</evidence>
<feature type="region of interest" description="Disordered" evidence="5">
    <location>
        <begin position="49"/>
        <end position="96"/>
    </location>
</feature>
<feature type="domain" description="VASt" evidence="6">
    <location>
        <begin position="417"/>
        <end position="588"/>
    </location>
</feature>
<reference evidence="7" key="1">
    <citation type="submission" date="2021-02" db="EMBL/GenBank/DDBJ databases">
        <authorList>
            <person name="Nowell W R."/>
        </authorList>
    </citation>
    <scope>NUCLEOTIDE SEQUENCE</scope>
</reference>
<comment type="caution">
    <text evidence="7">The sequence shown here is derived from an EMBL/GenBank/DDBJ whole genome shotgun (WGS) entry which is preliminary data.</text>
</comment>
<keyword evidence="3" id="KW-1133">Transmembrane helix</keyword>
<sequence>MSHHNHEGEKVKVEDEPLQNGNHQHEPSNQKFLSIMNHLKTRVHRNKLAKLNSPDSPGDASSVNINGYTSSKSNKSQGQKSTRSERKQIGHSVRFHRSSASLSILDEMTTNKDSIDNDHEKNDKIAKGLHNSILANGNKKVHRPENGLELRANSVPIKMNKKTDELELKFFKTNTFFLEIPYRSSLKTQTEKNRTKNFQIRDEDFHTIFGNVSSKEQLVIAYPCAWQKEIFMHGRVFLSTNHLSFYACFLHSEESVQIPYKDITSVTREESAVIIPNAIKLRTKNDDEYLFACYVPREKIFANIFRMWQNALLDRPLDFHQLRAIIVVDRRSPSESNIDSEEDINTVNSDDYIHKFNDVSQSNPAISNGVSKSESPSSARSSNSLPQPLDSSNGTVSSKSDIDTLTCPSSCLCENHLAKTYINQTFNFDVDTLYELIFGDNSCTRDFFAEQKYLDYTFGEWTLNTTNSKRERTVKYRTINQSILGTNMIQCRERHILEEEKPHSVYVVTTEAYSEGMKYADTFYILTRFCMVQKDAEHSSLLISAEPKFIKYVNVFIRAIIEKNIISSVGVEVSDRVRRLAAEQRKASDRQSVEKRISQPQQESPTKEATDIIAPEEKIEEIPSVTDTMLPKLEIALPKLEMPLPTPEKIITHESNQFNLNVIFAICFLLTQAVLWYKLFSLERIVIIPASFCSDYCKNIPK</sequence>
<dbReference type="InterPro" id="IPR011993">
    <property type="entry name" value="PH-like_dom_sf"/>
</dbReference>
<feature type="compositionally biased region" description="Polar residues" evidence="5">
    <location>
        <begin position="385"/>
        <end position="399"/>
    </location>
</feature>
<dbReference type="SMART" id="SM00568">
    <property type="entry name" value="GRAM"/>
    <property type="match status" value="1"/>
</dbReference>
<keyword evidence="2" id="KW-0812">Transmembrane</keyword>
<dbReference type="InterPro" id="IPR031968">
    <property type="entry name" value="VASt"/>
</dbReference>
<dbReference type="GO" id="GO:0120015">
    <property type="term" value="F:sterol transfer activity"/>
    <property type="evidence" value="ECO:0007669"/>
    <property type="project" value="TreeGrafter"/>
</dbReference>
<evidence type="ECO:0000259" key="6">
    <source>
        <dbReference type="PROSITE" id="PS51778"/>
    </source>
</evidence>
<dbReference type="GO" id="GO:0032934">
    <property type="term" value="F:sterol binding"/>
    <property type="evidence" value="ECO:0007669"/>
    <property type="project" value="TreeGrafter"/>
</dbReference>
<dbReference type="InterPro" id="IPR004182">
    <property type="entry name" value="GRAM"/>
</dbReference>
<feature type="compositionally biased region" description="Low complexity" evidence="5">
    <location>
        <begin position="371"/>
        <end position="384"/>
    </location>
</feature>
<dbReference type="PANTHER" id="PTHR23319:SF4">
    <property type="entry name" value="GRAM DOMAIN CONTAINING 1B, ISOFORM E"/>
    <property type="match status" value="1"/>
</dbReference>
<dbReference type="AlphaFoldDB" id="A0A817UMR0"/>
<proteinExistence type="predicted"/>
<feature type="compositionally biased region" description="Polar residues" evidence="5">
    <location>
        <begin position="359"/>
        <end position="370"/>
    </location>
</feature>
<feature type="compositionally biased region" description="Basic and acidic residues" evidence="5">
    <location>
        <begin position="1"/>
        <end position="15"/>
    </location>
</feature>
<protein>
    <recommendedName>
        <fullName evidence="6">VASt domain-containing protein</fullName>
    </recommendedName>
</protein>
<name>A0A817UMR0_9BILA</name>
<comment type="subcellular location">
    <subcellularLocation>
        <location evidence="1">Membrane</location>
        <topology evidence="1">Single-pass membrane protein</topology>
    </subcellularLocation>
</comment>
<dbReference type="Pfam" id="PF02893">
    <property type="entry name" value="GRAM"/>
    <property type="match status" value="1"/>
</dbReference>
<keyword evidence="4" id="KW-0472">Membrane</keyword>
<accession>A0A817UMR0</accession>
<dbReference type="GO" id="GO:0140268">
    <property type="term" value="C:endoplasmic reticulum-plasma membrane contact site"/>
    <property type="evidence" value="ECO:0007669"/>
    <property type="project" value="TreeGrafter"/>
</dbReference>
<evidence type="ECO:0000256" key="4">
    <source>
        <dbReference type="ARBA" id="ARBA00023136"/>
    </source>
</evidence>
<feature type="compositionally biased region" description="Low complexity" evidence="5">
    <location>
        <begin position="70"/>
        <end position="81"/>
    </location>
</feature>
<dbReference type="InterPro" id="IPR051482">
    <property type="entry name" value="Cholesterol_transport"/>
</dbReference>
<evidence type="ECO:0000256" key="1">
    <source>
        <dbReference type="ARBA" id="ARBA00004167"/>
    </source>
</evidence>
<feature type="region of interest" description="Disordered" evidence="5">
    <location>
        <begin position="1"/>
        <end position="29"/>
    </location>
</feature>
<evidence type="ECO:0000256" key="5">
    <source>
        <dbReference type="SAM" id="MobiDB-lite"/>
    </source>
</evidence>
<dbReference type="Pfam" id="PF16016">
    <property type="entry name" value="VASt"/>
    <property type="match status" value="1"/>
</dbReference>
<dbReference type="PANTHER" id="PTHR23319">
    <property type="entry name" value="GRAM DOMAIN CONTAINING 1B, ISOFORM E"/>
    <property type="match status" value="1"/>
</dbReference>
<organism evidence="7 8">
    <name type="scientific">Rotaria socialis</name>
    <dbReference type="NCBI Taxonomy" id="392032"/>
    <lineage>
        <taxon>Eukaryota</taxon>
        <taxon>Metazoa</taxon>
        <taxon>Spiralia</taxon>
        <taxon>Gnathifera</taxon>
        <taxon>Rotifera</taxon>
        <taxon>Eurotatoria</taxon>
        <taxon>Bdelloidea</taxon>
        <taxon>Philodinida</taxon>
        <taxon>Philodinidae</taxon>
        <taxon>Rotaria</taxon>
    </lineage>
</organism>
<dbReference type="PROSITE" id="PS51778">
    <property type="entry name" value="VAST"/>
    <property type="match status" value="1"/>
</dbReference>
<dbReference type="Gene3D" id="2.30.29.30">
    <property type="entry name" value="Pleckstrin-homology domain (PH domain)/Phosphotyrosine-binding domain (PTB)"/>
    <property type="match status" value="1"/>
</dbReference>
<dbReference type="Proteomes" id="UP000663872">
    <property type="component" value="Unassembled WGS sequence"/>
</dbReference>